<accession>A0ACC2LQ03</accession>
<proteinExistence type="predicted"/>
<gene>
    <name evidence="1" type="ORF">MRB53_009535</name>
</gene>
<protein>
    <submittedName>
        <fullName evidence="1">Uncharacterized protein</fullName>
    </submittedName>
</protein>
<dbReference type="Proteomes" id="UP001234297">
    <property type="component" value="Chromosome 3"/>
</dbReference>
<organism evidence="1 2">
    <name type="scientific">Persea americana</name>
    <name type="common">Avocado</name>
    <dbReference type="NCBI Taxonomy" id="3435"/>
    <lineage>
        <taxon>Eukaryota</taxon>
        <taxon>Viridiplantae</taxon>
        <taxon>Streptophyta</taxon>
        <taxon>Embryophyta</taxon>
        <taxon>Tracheophyta</taxon>
        <taxon>Spermatophyta</taxon>
        <taxon>Magnoliopsida</taxon>
        <taxon>Magnoliidae</taxon>
        <taxon>Laurales</taxon>
        <taxon>Lauraceae</taxon>
        <taxon>Persea</taxon>
    </lineage>
</organism>
<sequence length="675" mass="77135">MRVLGLSKFRSLESLKGPLPRAKALFLHSLYVLGFLSTDFSPSLCFLDYRGFIFIIIIPSVLKSSKVLKGGAMRFHERNEMHRDLDEYEEEEEDLEEEGMEYFEDGDEEEEEDDREEEHEKEDPKPTKEELEYLELRQRLKEEARRRLKKESASTSGHSQERKKLPYDNYGSFFGPSQPVIARRVLEESKSILETQHIHARTPNSNTGSKKGTLSTNGEKRDRERRPPPKAVNELKMKVQKLRDTRDYSFLMSDDAEFPVPSKECAPRNVPVRTSDARPAQATLKGKESSMSKTVKPAAGGHEERKLVSASCQMPTKVVHPKAAPTIRPGRPLGDPRKLLGSNVGNGPGRPVAPKVPFPGSSANNMEKKKAALVSAKSSVPVTNRAPLPRLQAATQKDYLEKKKDNRLADKPKMIPRQPVDKPKVIPRQPENKPKLMPKKPVPSSKPQMKPLKQMPARPMREDRPKKRPVNRYSDEEDMDDGEEAINMIRSMFGYNPKKYADVDDDVSDMEANFDDILEEERRSAKIAKEEDEREQRLIEEEERRERMRREAKKRMFEIALAKSILMTLAPSEPRCYHPLSYSPLYSCQTSSLYTLLTHTLNLEPELIFIVFLFNQPLSTALPPGQTTPTKLFSLQPNNSSNPQTKQQMQSTSIFKPIFHHHQSPTFKSIKPNNL</sequence>
<comment type="caution">
    <text evidence="1">The sequence shown here is derived from an EMBL/GenBank/DDBJ whole genome shotgun (WGS) entry which is preliminary data.</text>
</comment>
<name>A0ACC2LQ03_PERAE</name>
<evidence type="ECO:0000313" key="1">
    <source>
        <dbReference type="EMBL" id="KAJ8635268.1"/>
    </source>
</evidence>
<keyword evidence="2" id="KW-1185">Reference proteome</keyword>
<dbReference type="EMBL" id="CM056811">
    <property type="protein sequence ID" value="KAJ8635268.1"/>
    <property type="molecule type" value="Genomic_DNA"/>
</dbReference>
<evidence type="ECO:0000313" key="2">
    <source>
        <dbReference type="Proteomes" id="UP001234297"/>
    </source>
</evidence>
<reference evidence="1 2" key="1">
    <citation type="journal article" date="2022" name="Hortic Res">
        <title>A haplotype resolved chromosomal level avocado genome allows analysis of novel avocado genes.</title>
        <authorList>
            <person name="Nath O."/>
            <person name="Fletcher S.J."/>
            <person name="Hayward A."/>
            <person name="Shaw L.M."/>
            <person name="Masouleh A.K."/>
            <person name="Furtado A."/>
            <person name="Henry R.J."/>
            <person name="Mitter N."/>
        </authorList>
    </citation>
    <scope>NUCLEOTIDE SEQUENCE [LARGE SCALE GENOMIC DNA]</scope>
    <source>
        <strain evidence="2">cv. Hass</strain>
    </source>
</reference>